<name>A0ABX1JMT4_9MICC</name>
<dbReference type="Pfam" id="PF13377">
    <property type="entry name" value="Peripla_BP_3"/>
    <property type="match status" value="1"/>
</dbReference>
<dbReference type="InterPro" id="IPR028082">
    <property type="entry name" value="Peripla_BP_I"/>
</dbReference>
<reference evidence="5 6" key="1">
    <citation type="submission" date="2020-04" db="EMBL/GenBank/DDBJ databases">
        <authorList>
            <person name="Liu S."/>
        </authorList>
    </citation>
    <scope>NUCLEOTIDE SEQUENCE [LARGE SCALE GENOMIC DNA]</scope>
    <source>
        <strain evidence="5 6">CGMCC 1.15091</strain>
    </source>
</reference>
<dbReference type="Gene3D" id="3.40.50.2300">
    <property type="match status" value="1"/>
</dbReference>
<dbReference type="InterPro" id="IPR046335">
    <property type="entry name" value="LacI/GalR-like_sensor"/>
</dbReference>
<comment type="caution">
    <text evidence="5">The sequence shown here is derived from an EMBL/GenBank/DDBJ whole genome shotgun (WGS) entry which is preliminary data.</text>
</comment>
<gene>
    <name evidence="5" type="ORF">HER39_08510</name>
</gene>
<proteinExistence type="predicted"/>
<evidence type="ECO:0000259" key="4">
    <source>
        <dbReference type="Pfam" id="PF13377"/>
    </source>
</evidence>
<evidence type="ECO:0000313" key="6">
    <source>
        <dbReference type="Proteomes" id="UP000523795"/>
    </source>
</evidence>
<evidence type="ECO:0000256" key="1">
    <source>
        <dbReference type="ARBA" id="ARBA00023015"/>
    </source>
</evidence>
<keyword evidence="3" id="KW-0804">Transcription</keyword>
<feature type="non-terminal residue" evidence="5">
    <location>
        <position position="1"/>
    </location>
</feature>
<dbReference type="SUPFAM" id="SSF53822">
    <property type="entry name" value="Periplasmic binding protein-like I"/>
    <property type="match status" value="1"/>
</dbReference>
<evidence type="ECO:0000256" key="3">
    <source>
        <dbReference type="ARBA" id="ARBA00023163"/>
    </source>
</evidence>
<keyword evidence="6" id="KW-1185">Reference proteome</keyword>
<feature type="domain" description="Transcriptional regulator LacI/GalR-like sensor" evidence="4">
    <location>
        <begin position="3"/>
        <end position="93"/>
    </location>
</feature>
<keyword evidence="1" id="KW-0805">Transcription regulation</keyword>
<dbReference type="Proteomes" id="UP000523795">
    <property type="component" value="Unassembled WGS sequence"/>
</dbReference>
<accession>A0ABX1JMT4</accession>
<sequence length="102" mass="10617">GAPDAIYCLTGRHARGVLEELKAGGIGVPGRTLLVAGSDSEQSRHSSPPITGIDLEPELVAAGGVERLSARAHGREVGEPERLRSRLVTRASTLPLPEDATS</sequence>
<evidence type="ECO:0000313" key="5">
    <source>
        <dbReference type="EMBL" id="NKX50608.1"/>
    </source>
</evidence>
<organism evidence="5 6">
    <name type="scientific">Arthrobacter deserti</name>
    <dbReference type="NCBI Taxonomy" id="1742687"/>
    <lineage>
        <taxon>Bacteria</taxon>
        <taxon>Bacillati</taxon>
        <taxon>Actinomycetota</taxon>
        <taxon>Actinomycetes</taxon>
        <taxon>Micrococcales</taxon>
        <taxon>Micrococcaceae</taxon>
        <taxon>Arthrobacter</taxon>
    </lineage>
</organism>
<evidence type="ECO:0000256" key="2">
    <source>
        <dbReference type="ARBA" id="ARBA00023125"/>
    </source>
</evidence>
<keyword evidence="2" id="KW-0238">DNA-binding</keyword>
<dbReference type="EMBL" id="JAAZSR010000108">
    <property type="protein sequence ID" value="NKX50608.1"/>
    <property type="molecule type" value="Genomic_DNA"/>
</dbReference>
<protein>
    <submittedName>
        <fullName evidence="5">Substrate-binding domain-containing protein</fullName>
    </submittedName>
</protein>